<feature type="region of interest" description="Disordered" evidence="6">
    <location>
        <begin position="224"/>
        <end position="344"/>
    </location>
</feature>
<feature type="domain" description="EDC4-like protein pdc1 beta-propeller" evidence="7">
    <location>
        <begin position="447"/>
        <end position="788"/>
    </location>
</feature>
<comment type="subcellular location">
    <subcellularLocation>
        <location evidence="1">Cytoplasm</location>
        <location evidence="1">P-body</location>
    </subcellularLocation>
</comment>
<dbReference type="InterPro" id="IPR055393">
    <property type="entry name" value="Beta-prop_EDC4L"/>
</dbReference>
<gene>
    <name evidence="8" type="ORF">LTR36_000399</name>
</gene>
<dbReference type="PANTHER" id="PTHR15598">
    <property type="entry name" value="ENHANCER OF MRNA-DECAPPING PROTEIN 4"/>
    <property type="match status" value="1"/>
</dbReference>
<evidence type="ECO:0000256" key="1">
    <source>
        <dbReference type="ARBA" id="ARBA00004201"/>
    </source>
</evidence>
<dbReference type="Gene3D" id="2.130.10.10">
    <property type="entry name" value="YVTN repeat-like/Quinoprotein amine dehydrogenase"/>
    <property type="match status" value="1"/>
</dbReference>
<feature type="compositionally biased region" description="Polar residues" evidence="6">
    <location>
        <begin position="165"/>
        <end position="174"/>
    </location>
</feature>
<dbReference type="SUPFAM" id="SSF50978">
    <property type="entry name" value="WD40 repeat-like"/>
    <property type="match status" value="1"/>
</dbReference>
<feature type="compositionally biased region" description="Polar residues" evidence="6">
    <location>
        <begin position="56"/>
        <end position="72"/>
    </location>
</feature>
<dbReference type="PANTHER" id="PTHR15598:SF5">
    <property type="entry name" value="ENHANCER OF MRNA-DECAPPING PROTEIN 4"/>
    <property type="match status" value="1"/>
</dbReference>
<dbReference type="GO" id="GO:0031087">
    <property type="term" value="P:deadenylation-independent decapping of nuclear-transcribed mRNA"/>
    <property type="evidence" value="ECO:0007669"/>
    <property type="project" value="InterPro"/>
</dbReference>
<evidence type="ECO:0000313" key="8">
    <source>
        <dbReference type="EMBL" id="KAK4550819.1"/>
    </source>
</evidence>
<feature type="region of interest" description="Disordered" evidence="6">
    <location>
        <begin position="147"/>
        <end position="174"/>
    </location>
</feature>
<dbReference type="Proteomes" id="UP001324427">
    <property type="component" value="Unassembled WGS sequence"/>
</dbReference>
<comment type="similarity">
    <text evidence="2">Belongs to the WD repeat EDC4 family.</text>
</comment>
<feature type="compositionally biased region" description="Basic and acidic residues" evidence="6">
    <location>
        <begin position="927"/>
        <end position="941"/>
    </location>
</feature>
<dbReference type="InterPro" id="IPR015943">
    <property type="entry name" value="WD40/YVTN_repeat-like_dom_sf"/>
</dbReference>
<feature type="region of interest" description="Disordered" evidence="6">
    <location>
        <begin position="392"/>
        <end position="411"/>
    </location>
</feature>
<organism evidence="8 9">
    <name type="scientific">Oleoguttula mirabilis</name>
    <dbReference type="NCBI Taxonomy" id="1507867"/>
    <lineage>
        <taxon>Eukaryota</taxon>
        <taxon>Fungi</taxon>
        <taxon>Dikarya</taxon>
        <taxon>Ascomycota</taxon>
        <taxon>Pezizomycotina</taxon>
        <taxon>Dothideomycetes</taxon>
        <taxon>Dothideomycetidae</taxon>
        <taxon>Mycosphaerellales</taxon>
        <taxon>Teratosphaeriaceae</taxon>
        <taxon>Oleoguttula</taxon>
    </lineage>
</organism>
<evidence type="ECO:0000259" key="7">
    <source>
        <dbReference type="Pfam" id="PF24106"/>
    </source>
</evidence>
<accession>A0AAV9JYT1</accession>
<sequence>MSDLQELFARLKAQSSEAPPQHAQPSIWANPQQQPYQAPAVSSPLFSPPLHAPNPIYSSNITSPAQPASNAGTPVPDQARTTNLLNLLKFNNQSSQANAQPGPMANLQNVGGGRNASYNTVSGAQGQMQASSRPMSAQDLFASLQRKPSAPGVLPSPLAGAGAEQTHTPISSSGNQQDFLLNLLKGPNAQTPVQSIEAHIGTPQEQEKVDPSVDRLAQSLAEASFKPASPAASGIEREPTPVRQFGSTASRESTPFAAPQPTKASKFNYVNPFDELHTSSPLNRTPKPEAQGEPKKMEILKHNRDASGQNGDNAGPAAKTRKVEASSQASSVVPEPETKSQSVSEVLEVVGEKVDRQVEQALVAAETQRKPSKSAAAATGDNAADDHTQIKKEVGEDDEIESSWESAEDSANEKREAVKVTVYNFPMKPFVTIQIKDTDTAKPIRQDNFMVVAVLKKEFDQMDRSLVTASQTHIVYAQTASKKDNSGFRIIRQDTGDHKQVFRSSGERVFSVQLCSAPTPGHDVESVLGTGVNGSVFWTTLAKSRPELFVDDDIEAQGFTMPAVATPDENTSNSPIKTRAKCSTRHPEFFAMSRSKMIHIISPETVKDRPYTDPSTRKVDTAKYLAEHGLRINTGKAGKDFAFSEDDTVIVSLDKSGVVKFWDIRDLTARASDGSEGSHDPVELKESMWTLSAVASGSKPDEKPSVSSIMLLDKERPHVKGVALRYMLIGFKQNHILQLWDLGLGKAVQELRLPHEKDSDGICSITYHPKTGILAVGHPTRNSVYFIHLSAPKYNIPFIDQARYVNSLARQDPTLPKPESTAIMSGLREFSLNKVGHLRSMDMLKTPVDNATEKGTAEETMFEIYAMHSKGVFAMPVKRADLGWDAQSKMIQPKNAVEEGVVEVYDLKMPLAKDLVASEVSSTPETPAKKSEKVQIKKQEPGKAVAAAPKAKDAASGQAAAPPTPTTNGAQRVADGTTERPSKQIPEAPTPSQTSAVNPPLITPDSYAMASQRTKSPAKERAIEEAAKAANNVVKSPKAATLSAVAQPVGEDVQAALTKQFASLYQRLDADKRVFEASGAAKQDAMLRLVSSTLTENVEHSLHNIIGASIQKEVIPSLADTTSKVVERKLAELLPQQLSTCTQREIKAALPNALKEALRDQQVHRTISDLTANQVAQKVQQQVSAMLQQALPNMATQATQKMVADLEARTNQRLHEADVQRQQDSAKIDQLSGLVRSLSTTIQNMVDSQTAFQEQIVEMQQSRGKEAAPASETTSTASAAESVAVVDPQKAAEEEEVSRITQSLNSGDYEGATIQWLQSANQATLFDRLFVRVNPQYLLQVTPLVALSVSAAITASFQSNVDARLDWLSAVLSQINMNDPDIMDVAPKIMDVLSQRLQGAYMHISEANPSDANLRKISALNRQVSEVRRMTG</sequence>
<evidence type="ECO:0000256" key="5">
    <source>
        <dbReference type="ARBA" id="ARBA00022737"/>
    </source>
</evidence>
<feature type="compositionally biased region" description="Polar residues" evidence="6">
    <location>
        <begin position="116"/>
        <end position="134"/>
    </location>
</feature>
<evidence type="ECO:0000313" key="9">
    <source>
        <dbReference type="Proteomes" id="UP001324427"/>
    </source>
</evidence>
<proteinExistence type="inferred from homology"/>
<protein>
    <recommendedName>
        <fullName evidence="7">EDC4-like protein pdc1 beta-propeller domain-containing protein</fullName>
    </recommendedName>
</protein>
<feature type="compositionally biased region" description="Acidic residues" evidence="6">
    <location>
        <begin position="395"/>
        <end position="410"/>
    </location>
</feature>
<keyword evidence="3" id="KW-0963">Cytoplasm</keyword>
<dbReference type="InterPro" id="IPR045152">
    <property type="entry name" value="EDC4-like"/>
</dbReference>
<dbReference type="InterPro" id="IPR036322">
    <property type="entry name" value="WD40_repeat_dom_sf"/>
</dbReference>
<feature type="region of interest" description="Disordered" evidence="6">
    <location>
        <begin position="1"/>
        <end position="78"/>
    </location>
</feature>
<dbReference type="InterPro" id="IPR044938">
    <property type="entry name" value="EDC4_C_sf"/>
</dbReference>
<keyword evidence="9" id="KW-1185">Reference proteome</keyword>
<dbReference type="EMBL" id="JAVFHQ010000001">
    <property type="protein sequence ID" value="KAK4550819.1"/>
    <property type="molecule type" value="Genomic_DNA"/>
</dbReference>
<name>A0AAV9JYT1_9PEZI</name>
<feature type="compositionally biased region" description="Low complexity" evidence="6">
    <location>
        <begin position="942"/>
        <end position="970"/>
    </location>
</feature>
<reference evidence="8 9" key="1">
    <citation type="submission" date="2021-11" db="EMBL/GenBank/DDBJ databases">
        <title>Black yeast isolated from Biological Soil Crust.</title>
        <authorList>
            <person name="Kurbessoian T."/>
        </authorList>
    </citation>
    <scope>NUCLEOTIDE SEQUENCE [LARGE SCALE GENOMIC DNA]</scope>
    <source>
        <strain evidence="8 9">CCFEE 5522</strain>
    </source>
</reference>
<feature type="region of interest" description="Disordered" evidence="6">
    <location>
        <begin position="918"/>
        <end position="1019"/>
    </location>
</feature>
<evidence type="ECO:0000256" key="3">
    <source>
        <dbReference type="ARBA" id="ARBA00022490"/>
    </source>
</evidence>
<feature type="region of interest" description="Disordered" evidence="6">
    <location>
        <begin position="1259"/>
        <end position="1304"/>
    </location>
</feature>
<comment type="caution">
    <text evidence="8">The sequence shown here is derived from an EMBL/GenBank/DDBJ whole genome shotgun (WGS) entry which is preliminary data.</text>
</comment>
<evidence type="ECO:0000256" key="6">
    <source>
        <dbReference type="SAM" id="MobiDB-lite"/>
    </source>
</evidence>
<dbReference type="Gene3D" id="1.10.220.100">
    <property type="entry name" value="conserved c-terminal region of ge- 1"/>
    <property type="match status" value="1"/>
</dbReference>
<feature type="compositionally biased region" description="Low complexity" evidence="6">
    <location>
        <begin position="29"/>
        <end position="40"/>
    </location>
</feature>
<feature type="compositionally biased region" description="Low complexity" evidence="6">
    <location>
        <begin position="1267"/>
        <end position="1286"/>
    </location>
</feature>
<evidence type="ECO:0000256" key="2">
    <source>
        <dbReference type="ARBA" id="ARBA00009639"/>
    </source>
</evidence>
<dbReference type="Pfam" id="PF24106">
    <property type="entry name" value="Beta-prop_EDC4L"/>
    <property type="match status" value="1"/>
</dbReference>
<feature type="region of interest" description="Disordered" evidence="6">
    <location>
        <begin position="94"/>
        <end position="134"/>
    </location>
</feature>
<feature type="compositionally biased region" description="Basic and acidic residues" evidence="6">
    <location>
        <begin position="286"/>
        <end position="305"/>
    </location>
</feature>
<keyword evidence="4" id="KW-0853">WD repeat</keyword>
<dbReference type="GO" id="GO:0000932">
    <property type="term" value="C:P-body"/>
    <property type="evidence" value="ECO:0007669"/>
    <property type="project" value="UniProtKB-SubCell"/>
</dbReference>
<evidence type="ECO:0000256" key="4">
    <source>
        <dbReference type="ARBA" id="ARBA00022574"/>
    </source>
</evidence>
<keyword evidence="5" id="KW-0677">Repeat</keyword>
<feature type="region of interest" description="Disordered" evidence="6">
    <location>
        <begin position="364"/>
        <end position="387"/>
    </location>
</feature>